<protein>
    <submittedName>
        <fullName evidence="10">NitT/TauT family transport system permease protein</fullName>
    </submittedName>
</protein>
<keyword evidence="4 7" id="KW-0812">Transmembrane</keyword>
<feature type="region of interest" description="Disordered" evidence="8">
    <location>
        <begin position="1"/>
        <end position="22"/>
    </location>
</feature>
<dbReference type="EMBL" id="FNBE01000024">
    <property type="protein sequence ID" value="SDH50723.1"/>
    <property type="molecule type" value="Genomic_DNA"/>
</dbReference>
<feature type="domain" description="ABC transmembrane type-1" evidence="9">
    <location>
        <begin position="84"/>
        <end position="264"/>
    </location>
</feature>
<dbReference type="Pfam" id="PF00528">
    <property type="entry name" value="BPD_transp_1"/>
    <property type="match status" value="1"/>
</dbReference>
<proteinExistence type="inferred from homology"/>
<dbReference type="STRING" id="366584.SAMN05216377_12411"/>
<keyword evidence="3" id="KW-1003">Cell membrane</keyword>
<dbReference type="RefSeq" id="WP_176921585.1">
    <property type="nucleotide sequence ID" value="NZ_FNBE01000024.1"/>
</dbReference>
<comment type="similarity">
    <text evidence="7">Belongs to the binding-protein-dependent transport system permease family.</text>
</comment>
<keyword evidence="11" id="KW-1185">Reference proteome</keyword>
<feature type="transmembrane region" description="Helical" evidence="7">
    <location>
        <begin position="194"/>
        <end position="226"/>
    </location>
</feature>
<evidence type="ECO:0000256" key="3">
    <source>
        <dbReference type="ARBA" id="ARBA00022475"/>
    </source>
</evidence>
<dbReference type="GO" id="GO:0005886">
    <property type="term" value="C:plasma membrane"/>
    <property type="evidence" value="ECO:0007669"/>
    <property type="project" value="UniProtKB-SubCell"/>
</dbReference>
<comment type="subcellular location">
    <subcellularLocation>
        <location evidence="1 7">Cell membrane</location>
        <topology evidence="1 7">Multi-pass membrane protein</topology>
    </subcellularLocation>
</comment>
<dbReference type="Gene3D" id="1.10.3720.10">
    <property type="entry name" value="MetI-like"/>
    <property type="match status" value="1"/>
</dbReference>
<dbReference type="InterPro" id="IPR035906">
    <property type="entry name" value="MetI-like_sf"/>
</dbReference>
<evidence type="ECO:0000313" key="11">
    <source>
        <dbReference type="Proteomes" id="UP000198967"/>
    </source>
</evidence>
<keyword evidence="2 7" id="KW-0813">Transport</keyword>
<feature type="transmembrane region" description="Helical" evidence="7">
    <location>
        <begin position="91"/>
        <end position="111"/>
    </location>
</feature>
<sequence>MTALDAGPRTEDAGAPPPVRPRRSRTAWLGSDRFLAVATPVLVLVLWEALAQVGIIDTRFFPAPSAIVVRGVEMLASGELVEHTWVSVRRLLIAILIGGVPALLLGLAMGLSRKLRAALDPIIAATYPVPKSAIFPLFLLVFGLGEASKIAVVAVGVFYPIAVNTVAGVREIAPIYHDVGTNFGARRWQVFRTIAFPGALPLILTGFNLAFGMALMLLVVAEMLGAKSGLGFLIWNSWQTFQVENMYVGLVVISLLGFLFALLVKGLEGVLVPWRKR</sequence>
<evidence type="ECO:0000313" key="10">
    <source>
        <dbReference type="EMBL" id="SDH50723.1"/>
    </source>
</evidence>
<dbReference type="GO" id="GO:0055085">
    <property type="term" value="P:transmembrane transport"/>
    <property type="evidence" value="ECO:0007669"/>
    <property type="project" value="InterPro"/>
</dbReference>
<dbReference type="InterPro" id="IPR000515">
    <property type="entry name" value="MetI-like"/>
</dbReference>
<accession>A0A1G8CZS8</accession>
<gene>
    <name evidence="10" type="ORF">SAMN05216377_12411</name>
</gene>
<evidence type="ECO:0000256" key="8">
    <source>
        <dbReference type="SAM" id="MobiDB-lite"/>
    </source>
</evidence>
<feature type="transmembrane region" description="Helical" evidence="7">
    <location>
        <begin position="246"/>
        <end position="267"/>
    </location>
</feature>
<dbReference type="AlphaFoldDB" id="A0A1G8CZS8"/>
<reference evidence="10 11" key="1">
    <citation type="submission" date="2016-10" db="EMBL/GenBank/DDBJ databases">
        <authorList>
            <person name="de Groot N.N."/>
        </authorList>
    </citation>
    <scope>NUCLEOTIDE SEQUENCE [LARGE SCALE GENOMIC DNA]</scope>
    <source>
        <strain evidence="10 11">CGMCC 4.3143</strain>
    </source>
</reference>
<dbReference type="CDD" id="cd06261">
    <property type="entry name" value="TM_PBP2"/>
    <property type="match status" value="1"/>
</dbReference>
<keyword evidence="5 7" id="KW-1133">Transmembrane helix</keyword>
<dbReference type="PANTHER" id="PTHR30151:SF38">
    <property type="entry name" value="ALIPHATIC SULFONATES TRANSPORT PERMEASE PROTEIN SSUC-RELATED"/>
    <property type="match status" value="1"/>
</dbReference>
<evidence type="ECO:0000259" key="9">
    <source>
        <dbReference type="PROSITE" id="PS50928"/>
    </source>
</evidence>
<dbReference type="SUPFAM" id="SSF161098">
    <property type="entry name" value="MetI-like"/>
    <property type="match status" value="1"/>
</dbReference>
<dbReference type="PANTHER" id="PTHR30151">
    <property type="entry name" value="ALKANE SULFONATE ABC TRANSPORTER-RELATED, MEMBRANE SUBUNIT"/>
    <property type="match status" value="1"/>
</dbReference>
<evidence type="ECO:0000256" key="7">
    <source>
        <dbReference type="RuleBase" id="RU363032"/>
    </source>
</evidence>
<dbReference type="Proteomes" id="UP000198967">
    <property type="component" value="Unassembled WGS sequence"/>
</dbReference>
<evidence type="ECO:0000256" key="5">
    <source>
        <dbReference type="ARBA" id="ARBA00022989"/>
    </source>
</evidence>
<evidence type="ECO:0000256" key="2">
    <source>
        <dbReference type="ARBA" id="ARBA00022448"/>
    </source>
</evidence>
<feature type="transmembrane region" description="Helical" evidence="7">
    <location>
        <begin position="34"/>
        <end position="55"/>
    </location>
</feature>
<evidence type="ECO:0000256" key="1">
    <source>
        <dbReference type="ARBA" id="ARBA00004651"/>
    </source>
</evidence>
<keyword evidence="6 7" id="KW-0472">Membrane</keyword>
<evidence type="ECO:0000256" key="4">
    <source>
        <dbReference type="ARBA" id="ARBA00022692"/>
    </source>
</evidence>
<name>A0A1G8CZS8_PSEOR</name>
<feature type="transmembrane region" description="Helical" evidence="7">
    <location>
        <begin position="150"/>
        <end position="173"/>
    </location>
</feature>
<evidence type="ECO:0000256" key="6">
    <source>
        <dbReference type="ARBA" id="ARBA00023136"/>
    </source>
</evidence>
<organism evidence="10 11">
    <name type="scientific">Pseudonocardia oroxyli</name>
    <dbReference type="NCBI Taxonomy" id="366584"/>
    <lineage>
        <taxon>Bacteria</taxon>
        <taxon>Bacillati</taxon>
        <taxon>Actinomycetota</taxon>
        <taxon>Actinomycetes</taxon>
        <taxon>Pseudonocardiales</taxon>
        <taxon>Pseudonocardiaceae</taxon>
        <taxon>Pseudonocardia</taxon>
    </lineage>
</organism>
<dbReference type="PROSITE" id="PS50928">
    <property type="entry name" value="ABC_TM1"/>
    <property type="match status" value="1"/>
</dbReference>
<feature type="transmembrane region" description="Helical" evidence="7">
    <location>
        <begin position="123"/>
        <end position="144"/>
    </location>
</feature>